<sequence>MSWMQRGKRLERQTIMLAAGMPEGEPEGDAVARISGWDIDQAIVALARAVFAEGGRLVAESDTPLTLLLAMIAAEYQTQRFAEGSGHADADLTPSVRVHRTRTRSDREDEDEALLERYSLVDFVDGADDDPFAENEISTPSPRDAPIALVCIGGGADVIEQAHWFASKESYRPIFVLETTGGAAARLAVVACCRFRGHEDKIVTKETEIGHGETEVHEGVQ</sequence>
<proteinExistence type="predicted"/>
<keyword evidence="2" id="KW-1185">Reference proteome</keyword>
<dbReference type="RefSeq" id="WP_146227921.1">
    <property type="nucleotide sequence ID" value="NZ_QJTK01000012.1"/>
</dbReference>
<organism evidence="1 2">
    <name type="scientific">Rhodobacter viridis</name>
    <dbReference type="NCBI Taxonomy" id="1054202"/>
    <lineage>
        <taxon>Bacteria</taxon>
        <taxon>Pseudomonadati</taxon>
        <taxon>Pseudomonadota</taxon>
        <taxon>Alphaproteobacteria</taxon>
        <taxon>Rhodobacterales</taxon>
        <taxon>Rhodobacter group</taxon>
        <taxon>Rhodobacter</taxon>
    </lineage>
</organism>
<dbReference type="AlphaFoldDB" id="A0A318TV36"/>
<reference evidence="1 2" key="1">
    <citation type="submission" date="2018-06" db="EMBL/GenBank/DDBJ databases">
        <title>Genomic Encyclopedia of Type Strains, Phase III (KMG-III): the genomes of soil and plant-associated and newly described type strains.</title>
        <authorList>
            <person name="Whitman W."/>
        </authorList>
    </citation>
    <scope>NUCLEOTIDE SEQUENCE [LARGE SCALE GENOMIC DNA]</scope>
    <source>
        <strain evidence="1 2">JA737</strain>
    </source>
</reference>
<evidence type="ECO:0000313" key="1">
    <source>
        <dbReference type="EMBL" id="PYF08672.1"/>
    </source>
</evidence>
<feature type="non-terminal residue" evidence="1">
    <location>
        <position position="221"/>
    </location>
</feature>
<protein>
    <submittedName>
        <fullName evidence="1">Uncharacterized protein</fullName>
    </submittedName>
</protein>
<comment type="caution">
    <text evidence="1">The sequence shown here is derived from an EMBL/GenBank/DDBJ whole genome shotgun (WGS) entry which is preliminary data.</text>
</comment>
<dbReference type="EMBL" id="QJTK01000012">
    <property type="protein sequence ID" value="PYF08672.1"/>
    <property type="molecule type" value="Genomic_DNA"/>
</dbReference>
<accession>A0A318TV36</accession>
<evidence type="ECO:0000313" key="2">
    <source>
        <dbReference type="Proteomes" id="UP000247727"/>
    </source>
</evidence>
<dbReference type="Proteomes" id="UP000247727">
    <property type="component" value="Unassembled WGS sequence"/>
</dbReference>
<gene>
    <name evidence="1" type="ORF">C8J30_11291</name>
</gene>
<name>A0A318TV36_9RHOB</name>